<evidence type="ECO:0008006" key="6">
    <source>
        <dbReference type="Google" id="ProtNLM"/>
    </source>
</evidence>
<dbReference type="InterPro" id="IPR020904">
    <property type="entry name" value="Sc_DH/Rdtase_CS"/>
</dbReference>
<evidence type="ECO:0000313" key="4">
    <source>
        <dbReference type="EMBL" id="KAJ8754764.1"/>
    </source>
</evidence>
<dbReference type="Proteomes" id="UP001159364">
    <property type="component" value="Linkage Group LG09"/>
</dbReference>
<dbReference type="Pfam" id="PF13561">
    <property type="entry name" value="adh_short_C2"/>
    <property type="match status" value="1"/>
</dbReference>
<dbReference type="SUPFAM" id="SSF51735">
    <property type="entry name" value="NAD(P)-binding Rossmann-fold domains"/>
    <property type="match status" value="1"/>
</dbReference>
<evidence type="ECO:0000256" key="1">
    <source>
        <dbReference type="ARBA" id="ARBA00006484"/>
    </source>
</evidence>
<protein>
    <recommendedName>
        <fullName evidence="6">Secoisolariciresinol dehydrogenase</fullName>
    </recommendedName>
</protein>
<dbReference type="EMBL" id="JAIWQS010000009">
    <property type="protein sequence ID" value="KAJ8754764.1"/>
    <property type="molecule type" value="Genomic_DNA"/>
</dbReference>
<dbReference type="InterPro" id="IPR002347">
    <property type="entry name" value="SDR_fam"/>
</dbReference>
<proteinExistence type="inferred from homology"/>
<name>A0AAV8SS45_9ROSI</name>
<evidence type="ECO:0000313" key="5">
    <source>
        <dbReference type="Proteomes" id="UP001159364"/>
    </source>
</evidence>
<dbReference type="PROSITE" id="PS00061">
    <property type="entry name" value="ADH_SHORT"/>
    <property type="match status" value="1"/>
</dbReference>
<comment type="similarity">
    <text evidence="1">Belongs to the short-chain dehydrogenases/reductases (SDR) family.</text>
</comment>
<reference evidence="4 5" key="1">
    <citation type="submission" date="2021-09" db="EMBL/GenBank/DDBJ databases">
        <title>Genomic insights and catalytic innovation underlie evolution of tropane alkaloids biosynthesis.</title>
        <authorList>
            <person name="Wang Y.-J."/>
            <person name="Tian T."/>
            <person name="Huang J.-P."/>
            <person name="Huang S.-X."/>
        </authorList>
    </citation>
    <scope>NUCLEOTIDE SEQUENCE [LARGE SCALE GENOMIC DNA]</scope>
    <source>
        <strain evidence="4">KIB-2018</strain>
        <tissue evidence="4">Leaf</tissue>
    </source>
</reference>
<gene>
    <name evidence="4" type="ORF">K2173_012153</name>
</gene>
<dbReference type="Gene3D" id="3.40.50.720">
    <property type="entry name" value="NAD(P)-binding Rossmann-like Domain"/>
    <property type="match status" value="1"/>
</dbReference>
<dbReference type="InterPro" id="IPR036291">
    <property type="entry name" value="NAD(P)-bd_dom_sf"/>
</dbReference>
<dbReference type="PRINTS" id="PR00081">
    <property type="entry name" value="GDHRDH"/>
</dbReference>
<dbReference type="PANTHER" id="PTHR43180">
    <property type="entry name" value="3-OXOACYL-(ACYL-CARRIER-PROTEIN) REDUCTASE (AFU_ORTHOLOGUE AFUA_6G11210)"/>
    <property type="match status" value="1"/>
</dbReference>
<evidence type="ECO:0000256" key="2">
    <source>
        <dbReference type="ARBA" id="ARBA00023002"/>
    </source>
</evidence>
<comment type="caution">
    <text evidence="4">The sequence shown here is derived from an EMBL/GenBank/DDBJ whole genome shotgun (WGS) entry which is preliminary data.</text>
</comment>
<comment type="function">
    <text evidence="3">Has no tropinone reductase activity.</text>
</comment>
<dbReference type="PRINTS" id="PR00080">
    <property type="entry name" value="SDRFAMILY"/>
</dbReference>
<sequence>MMEGQSIGRKGETSQLEGKVALITGGASGIGEATARLFLRHGAKVVVADIQDELGHSLYQELGSDDQTFSYIHCDVTCECDVQKAVDFAVSNYGKLDIMYNNAGIQGKDPSIVTCSREDFARVLDVNVTGAFLGSKHAARVMIPAKKGCILFTSSLASVMATEAFHAYTASKHAVVGLTKNLARELGKHGIRVNCISPFGVATPMLNQLAGNMEKKKVEDLVCSVANLKGVVLEATDIAEAALYLASDESRYVSGINLVVDGGYALDNPTFVNAIRSI</sequence>
<dbReference type="AlphaFoldDB" id="A0AAV8SS45"/>
<dbReference type="GO" id="GO:0016616">
    <property type="term" value="F:oxidoreductase activity, acting on the CH-OH group of donors, NAD or NADP as acceptor"/>
    <property type="evidence" value="ECO:0007669"/>
    <property type="project" value="InterPro"/>
</dbReference>
<evidence type="ECO:0000256" key="3">
    <source>
        <dbReference type="ARBA" id="ARBA00058271"/>
    </source>
</evidence>
<organism evidence="4 5">
    <name type="scientific">Erythroxylum novogranatense</name>
    <dbReference type="NCBI Taxonomy" id="1862640"/>
    <lineage>
        <taxon>Eukaryota</taxon>
        <taxon>Viridiplantae</taxon>
        <taxon>Streptophyta</taxon>
        <taxon>Embryophyta</taxon>
        <taxon>Tracheophyta</taxon>
        <taxon>Spermatophyta</taxon>
        <taxon>Magnoliopsida</taxon>
        <taxon>eudicotyledons</taxon>
        <taxon>Gunneridae</taxon>
        <taxon>Pentapetalae</taxon>
        <taxon>rosids</taxon>
        <taxon>fabids</taxon>
        <taxon>Malpighiales</taxon>
        <taxon>Erythroxylaceae</taxon>
        <taxon>Erythroxylum</taxon>
    </lineage>
</organism>
<dbReference type="PANTHER" id="PTHR43180:SF67">
    <property type="entry name" value="SECOISOLARICIRESINOL DEHYDROGENASE"/>
    <property type="match status" value="1"/>
</dbReference>
<dbReference type="CDD" id="cd05326">
    <property type="entry name" value="secoisolariciresinol-DH_like_SDR_c"/>
    <property type="match status" value="1"/>
</dbReference>
<keyword evidence="5" id="KW-1185">Reference proteome</keyword>
<dbReference type="NCBIfam" id="NF005559">
    <property type="entry name" value="PRK07231.1"/>
    <property type="match status" value="1"/>
</dbReference>
<dbReference type="FunFam" id="3.40.50.720:FF:000084">
    <property type="entry name" value="Short-chain dehydrogenase reductase"/>
    <property type="match status" value="1"/>
</dbReference>
<accession>A0AAV8SS45</accession>
<keyword evidence="2" id="KW-0560">Oxidoreductase</keyword>
<dbReference type="InterPro" id="IPR045309">
    <property type="entry name" value="ABA2-like"/>
</dbReference>